<feature type="compositionally biased region" description="Basic and acidic residues" evidence="1">
    <location>
        <begin position="99"/>
        <end position="111"/>
    </location>
</feature>
<evidence type="ECO:0000256" key="1">
    <source>
        <dbReference type="SAM" id="MobiDB-lite"/>
    </source>
</evidence>
<gene>
    <name evidence="2" type="ORF">MSEO_48530</name>
</gene>
<reference evidence="2 3" key="1">
    <citation type="journal article" date="2019" name="Emerg. Microbes Infect.">
        <title>Comprehensive subspecies identification of 175 nontuberculous mycobacteria species based on 7547 genomic profiles.</title>
        <authorList>
            <person name="Matsumoto Y."/>
            <person name="Kinjo T."/>
            <person name="Motooka D."/>
            <person name="Nabeya D."/>
            <person name="Jung N."/>
            <person name="Uechi K."/>
            <person name="Horii T."/>
            <person name="Iida T."/>
            <person name="Fujita J."/>
            <person name="Nakamura S."/>
        </authorList>
    </citation>
    <scope>NUCLEOTIDE SEQUENCE [LARGE SCALE GENOMIC DNA]</scope>
    <source>
        <strain evidence="2 3">JCM 16018</strain>
    </source>
</reference>
<evidence type="ECO:0008006" key="4">
    <source>
        <dbReference type="Google" id="ProtNLM"/>
    </source>
</evidence>
<feature type="region of interest" description="Disordered" evidence="1">
    <location>
        <begin position="71"/>
        <end position="135"/>
    </location>
</feature>
<proteinExistence type="predicted"/>
<dbReference type="KEGG" id="mseo:MSEO_48530"/>
<dbReference type="Proteomes" id="UP000466632">
    <property type="component" value="Chromosome"/>
</dbReference>
<keyword evidence="3" id="KW-1185">Reference proteome</keyword>
<name>A0A7I7P723_9MYCO</name>
<sequence length="135" mass="14908">MLDLPGNTSGKGDRLKRNLASRSHHLVKTFWGWQDKQLPDGTLIWTSPAGHTYVTTPGSALLFPSLSRAVGGMAAPEADPPQDFCAGRTAMMPRRRRTRAQDRATRTATERRHNRQARQAAPVTTADPDHDPPPF</sequence>
<dbReference type="AlphaFoldDB" id="A0A7I7P723"/>
<dbReference type="EMBL" id="AP022582">
    <property type="protein sequence ID" value="BBY04354.1"/>
    <property type="molecule type" value="Genomic_DNA"/>
</dbReference>
<evidence type="ECO:0000313" key="3">
    <source>
        <dbReference type="Proteomes" id="UP000466632"/>
    </source>
</evidence>
<accession>A0A7I7P723</accession>
<organism evidence="2 3">
    <name type="scientific">Mycobacterium seoulense</name>
    <dbReference type="NCBI Taxonomy" id="386911"/>
    <lineage>
        <taxon>Bacteria</taxon>
        <taxon>Bacillati</taxon>
        <taxon>Actinomycetota</taxon>
        <taxon>Actinomycetes</taxon>
        <taxon>Mycobacteriales</taxon>
        <taxon>Mycobacteriaceae</taxon>
        <taxon>Mycobacterium</taxon>
    </lineage>
</organism>
<protein>
    <recommendedName>
        <fullName evidence="4">HNH endonuclease</fullName>
    </recommendedName>
</protein>
<evidence type="ECO:0000313" key="2">
    <source>
        <dbReference type="EMBL" id="BBY04354.1"/>
    </source>
</evidence>